<dbReference type="InterPro" id="IPR022143">
    <property type="entry name" value="DUF3675"/>
</dbReference>
<name>A0A4S8ICV0_MUSBA</name>
<dbReference type="GO" id="GO:0004842">
    <property type="term" value="F:ubiquitin-protein transferase activity"/>
    <property type="evidence" value="ECO:0007669"/>
    <property type="project" value="TreeGrafter"/>
</dbReference>
<keyword evidence="4" id="KW-1133">Transmembrane helix</keyword>
<proteinExistence type="predicted"/>
<dbReference type="InterPro" id="IPR013083">
    <property type="entry name" value="Znf_RING/FYVE/PHD"/>
</dbReference>
<dbReference type="PROSITE" id="PS51292">
    <property type="entry name" value="ZF_RING_CH"/>
    <property type="match status" value="1"/>
</dbReference>
<dbReference type="InterPro" id="IPR033275">
    <property type="entry name" value="MARCH-like"/>
</dbReference>
<dbReference type="Pfam" id="PF12428">
    <property type="entry name" value="DUF3675"/>
    <property type="match status" value="1"/>
</dbReference>
<dbReference type="SUPFAM" id="SSF57850">
    <property type="entry name" value="RING/U-box"/>
    <property type="match status" value="1"/>
</dbReference>
<dbReference type="AlphaFoldDB" id="A0A4S8ICV0"/>
<dbReference type="STRING" id="52838.A0A4S8ICV0"/>
<evidence type="ECO:0000256" key="2">
    <source>
        <dbReference type="ARBA" id="ARBA00022771"/>
    </source>
</evidence>
<evidence type="ECO:0000256" key="1">
    <source>
        <dbReference type="ARBA" id="ARBA00022723"/>
    </source>
</evidence>
<evidence type="ECO:0000256" key="4">
    <source>
        <dbReference type="SAM" id="Phobius"/>
    </source>
</evidence>
<gene>
    <name evidence="6" type="ORF">C4D60_Mb02t23440</name>
</gene>
<keyword evidence="4" id="KW-0812">Transmembrane</keyword>
<protein>
    <recommendedName>
        <fullName evidence="5">RING-CH-type domain-containing protein</fullName>
    </recommendedName>
</protein>
<feature type="transmembrane region" description="Helical" evidence="4">
    <location>
        <begin position="198"/>
        <end position="218"/>
    </location>
</feature>
<dbReference type="GO" id="GO:0016567">
    <property type="term" value="P:protein ubiquitination"/>
    <property type="evidence" value="ECO:0007669"/>
    <property type="project" value="TreeGrafter"/>
</dbReference>
<feature type="transmembrane region" description="Helical" evidence="4">
    <location>
        <begin position="224"/>
        <end position="248"/>
    </location>
</feature>
<reference evidence="6 7" key="1">
    <citation type="journal article" date="2019" name="Nat. Plants">
        <title>Genome sequencing of Musa balbisiana reveals subgenome evolution and function divergence in polyploid bananas.</title>
        <authorList>
            <person name="Yao X."/>
        </authorList>
    </citation>
    <scope>NUCLEOTIDE SEQUENCE [LARGE SCALE GENOMIC DNA]</scope>
    <source>
        <strain evidence="7">cv. DH-PKW</strain>
        <tissue evidence="6">Leaves</tissue>
    </source>
</reference>
<dbReference type="EMBL" id="PYDT01000011">
    <property type="protein sequence ID" value="THU45957.1"/>
    <property type="molecule type" value="Genomic_DNA"/>
</dbReference>
<dbReference type="Pfam" id="PF12906">
    <property type="entry name" value="RINGv"/>
    <property type="match status" value="1"/>
</dbReference>
<evidence type="ECO:0000313" key="7">
    <source>
        <dbReference type="Proteomes" id="UP000317650"/>
    </source>
</evidence>
<comment type="caution">
    <text evidence="6">The sequence shown here is derived from an EMBL/GenBank/DDBJ whole genome shotgun (WGS) entry which is preliminary data.</text>
</comment>
<evidence type="ECO:0000259" key="5">
    <source>
        <dbReference type="PROSITE" id="PS51292"/>
    </source>
</evidence>
<dbReference type="GO" id="GO:0016020">
    <property type="term" value="C:membrane"/>
    <property type="evidence" value="ECO:0007669"/>
    <property type="project" value="TreeGrafter"/>
</dbReference>
<evidence type="ECO:0000313" key="6">
    <source>
        <dbReference type="EMBL" id="THU45957.1"/>
    </source>
</evidence>
<keyword evidence="4" id="KW-0472">Membrane</keyword>
<dbReference type="PANTHER" id="PTHR23012:SF174">
    <property type="entry name" value="OS01G0121200 PROTEIN"/>
    <property type="match status" value="1"/>
</dbReference>
<keyword evidence="2" id="KW-0863">Zinc-finger</keyword>
<keyword evidence="7" id="KW-1185">Reference proteome</keyword>
<keyword evidence="1" id="KW-0479">Metal-binding</keyword>
<dbReference type="GO" id="GO:0008270">
    <property type="term" value="F:zinc ion binding"/>
    <property type="evidence" value="ECO:0007669"/>
    <property type="project" value="UniProtKB-KW"/>
</dbReference>
<organism evidence="6 7">
    <name type="scientific">Musa balbisiana</name>
    <name type="common">Banana</name>
    <dbReference type="NCBI Taxonomy" id="52838"/>
    <lineage>
        <taxon>Eukaryota</taxon>
        <taxon>Viridiplantae</taxon>
        <taxon>Streptophyta</taxon>
        <taxon>Embryophyta</taxon>
        <taxon>Tracheophyta</taxon>
        <taxon>Spermatophyta</taxon>
        <taxon>Magnoliopsida</taxon>
        <taxon>Liliopsida</taxon>
        <taxon>Zingiberales</taxon>
        <taxon>Musaceae</taxon>
        <taxon>Musa</taxon>
    </lineage>
</organism>
<feature type="domain" description="RING-CH-type" evidence="5">
    <location>
        <begin position="54"/>
        <end position="133"/>
    </location>
</feature>
<sequence>MGDHLALLVDHLLTESTLEAAIGSRKHGQIAANSASLEDPAKEFTRKSHVRGRTSLGKLVECRICQEEDEDCNMETPCSCCGSLKSSLHPRKIRKIHLSSFFLQYAHRKCVQRWCNEKGDTVCEICLQQFKPGYTAPPKLFQYGSIPMNFRGNWEITRQDRHDSQIIALVPSERDIVHPDDDDYSALGMRNTVCRQSIVIIFTVLLVLPHTLPLMIGVAEQYSFTLFSLLVLRTAGILLPIFVMVRTIRTFHEFRGRRVTREISDPAEGENMIEPWQLVRSQPHHIQMH</sequence>
<dbReference type="Proteomes" id="UP000317650">
    <property type="component" value="Chromosome 2"/>
</dbReference>
<accession>A0A4S8ICV0</accession>
<dbReference type="InterPro" id="IPR011016">
    <property type="entry name" value="Znf_RING-CH"/>
</dbReference>
<keyword evidence="3" id="KW-0862">Zinc</keyword>
<dbReference type="PANTHER" id="PTHR23012">
    <property type="entry name" value="RING/FYVE/PHD ZINC FINGER DOMAIN-CONTAINING"/>
    <property type="match status" value="1"/>
</dbReference>
<dbReference type="Gene3D" id="3.30.40.10">
    <property type="entry name" value="Zinc/RING finger domain, C3HC4 (zinc finger)"/>
    <property type="match status" value="1"/>
</dbReference>
<dbReference type="CDD" id="cd16495">
    <property type="entry name" value="RING_CH-C4HC3_MARCH"/>
    <property type="match status" value="1"/>
</dbReference>
<dbReference type="SMART" id="SM00744">
    <property type="entry name" value="RINGv"/>
    <property type="match status" value="1"/>
</dbReference>
<evidence type="ECO:0000256" key="3">
    <source>
        <dbReference type="ARBA" id="ARBA00022833"/>
    </source>
</evidence>